<name>A0ABS0SDK6_9HYPH</name>
<feature type="signal peptide" evidence="2">
    <location>
        <begin position="1"/>
        <end position="21"/>
    </location>
</feature>
<dbReference type="Pfam" id="PF07648">
    <property type="entry name" value="Kazal_2"/>
    <property type="match status" value="2"/>
</dbReference>
<evidence type="ECO:0000313" key="4">
    <source>
        <dbReference type="EMBL" id="MBI1620725.1"/>
    </source>
</evidence>
<evidence type="ECO:0000256" key="1">
    <source>
        <dbReference type="SAM" id="MobiDB-lite"/>
    </source>
</evidence>
<evidence type="ECO:0000256" key="2">
    <source>
        <dbReference type="SAM" id="SignalP"/>
    </source>
</evidence>
<dbReference type="InterPro" id="IPR053265">
    <property type="entry name" value="Serpin"/>
</dbReference>
<organism evidence="4 5">
    <name type="scientific">Aquamicrobium zhengzhouense</name>
    <dbReference type="NCBI Taxonomy" id="2781738"/>
    <lineage>
        <taxon>Bacteria</taxon>
        <taxon>Pseudomonadati</taxon>
        <taxon>Pseudomonadota</taxon>
        <taxon>Alphaproteobacteria</taxon>
        <taxon>Hyphomicrobiales</taxon>
        <taxon>Phyllobacteriaceae</taxon>
        <taxon>Aquamicrobium</taxon>
    </lineage>
</organism>
<dbReference type="CDD" id="cd00104">
    <property type="entry name" value="KAZAL_FS"/>
    <property type="match status" value="1"/>
</dbReference>
<keyword evidence="5" id="KW-1185">Reference proteome</keyword>
<comment type="caution">
    <text evidence="4">The sequence shown here is derived from an EMBL/GenBank/DDBJ whole genome shotgun (WGS) entry which is preliminary data.</text>
</comment>
<feature type="region of interest" description="Disordered" evidence="1">
    <location>
        <begin position="83"/>
        <end position="113"/>
    </location>
</feature>
<dbReference type="SMART" id="SM00280">
    <property type="entry name" value="KAZAL"/>
    <property type="match status" value="2"/>
</dbReference>
<reference evidence="4 5" key="1">
    <citation type="submission" date="2020-10" db="EMBL/GenBank/DDBJ databases">
        <title>Aquamicrobium zhengzhouensis sp. nov., a exopolysaccharide producing bacterium isolated from farmland soil.</title>
        <authorList>
            <person name="Wang X."/>
        </authorList>
    </citation>
    <scope>NUCLEOTIDE SEQUENCE [LARGE SCALE GENOMIC DNA]</scope>
    <source>
        <strain evidence="5">cd-1</strain>
    </source>
</reference>
<evidence type="ECO:0000313" key="5">
    <source>
        <dbReference type="Proteomes" id="UP000601789"/>
    </source>
</evidence>
<evidence type="ECO:0000259" key="3">
    <source>
        <dbReference type="SMART" id="SM00280"/>
    </source>
</evidence>
<dbReference type="InterPro" id="IPR036058">
    <property type="entry name" value="Kazal_dom_sf"/>
</dbReference>
<proteinExistence type="predicted"/>
<feature type="chain" id="PRO_5045480183" description="Kazal-like domain-containing protein" evidence="2">
    <location>
        <begin position="22"/>
        <end position="161"/>
    </location>
</feature>
<sequence>MNLFSIAKLAAGIAVSTTLLAACTVAVDDGPGYRPLPPRPAPPQMACTREYAPVCAQRGGERRSFGNACMARADGYRILNDGECRAERPSRPERPGSDWNRPGGRPGAGRPQQACTMDYRPVCAERGRQQRTFGNACSAQAEGFRIVRDGECRPAGRPTRF</sequence>
<gene>
    <name evidence="4" type="ORF">IOD40_08630</name>
</gene>
<accession>A0ABS0SDK6</accession>
<protein>
    <recommendedName>
        <fullName evidence="3">Kazal-like domain-containing protein</fullName>
    </recommendedName>
</protein>
<feature type="domain" description="Kazal-like" evidence="3">
    <location>
        <begin position="106"/>
        <end position="152"/>
    </location>
</feature>
<dbReference type="SUPFAM" id="SSF100895">
    <property type="entry name" value="Kazal-type serine protease inhibitors"/>
    <property type="match status" value="2"/>
</dbReference>
<dbReference type="PANTHER" id="PTHR21131:SF0">
    <property type="entry name" value="GEO10195P1-RELATED"/>
    <property type="match status" value="1"/>
</dbReference>
<dbReference type="EMBL" id="JADGMQ010000004">
    <property type="protein sequence ID" value="MBI1620725.1"/>
    <property type="molecule type" value="Genomic_DNA"/>
</dbReference>
<dbReference type="PANTHER" id="PTHR21131">
    <property type="entry name" value="SERINE-TYPE ENDOPEPTIDASE INHIBITOR"/>
    <property type="match status" value="1"/>
</dbReference>
<dbReference type="Gene3D" id="3.30.60.30">
    <property type="match status" value="2"/>
</dbReference>
<feature type="compositionally biased region" description="Basic and acidic residues" evidence="1">
    <location>
        <begin position="83"/>
        <end position="96"/>
    </location>
</feature>
<dbReference type="Proteomes" id="UP000601789">
    <property type="component" value="Unassembled WGS sequence"/>
</dbReference>
<feature type="domain" description="Kazal-like" evidence="3">
    <location>
        <begin position="29"/>
        <end position="84"/>
    </location>
</feature>
<keyword evidence="2" id="KW-0732">Signal</keyword>
<dbReference type="InterPro" id="IPR002350">
    <property type="entry name" value="Kazal_dom"/>
</dbReference>
<dbReference type="RefSeq" id="WP_198476125.1">
    <property type="nucleotide sequence ID" value="NZ_JADGMQ010000004.1"/>
</dbReference>